<dbReference type="NCBIfam" id="TIGR03413">
    <property type="entry name" value="GSH_gloB"/>
    <property type="match status" value="1"/>
</dbReference>
<evidence type="ECO:0000259" key="10">
    <source>
        <dbReference type="SMART" id="SM00849"/>
    </source>
</evidence>
<dbReference type="InterPro" id="IPR001279">
    <property type="entry name" value="Metallo-B-lactamas"/>
</dbReference>
<keyword evidence="12" id="KW-1185">Reference proteome</keyword>
<dbReference type="GO" id="GO:0019243">
    <property type="term" value="P:methylglyoxal catabolic process to D-lactate via S-lactoyl-glutathione"/>
    <property type="evidence" value="ECO:0007669"/>
    <property type="project" value="InterPro"/>
</dbReference>
<keyword evidence="7" id="KW-0378">Hydrolase</keyword>
<evidence type="ECO:0000256" key="3">
    <source>
        <dbReference type="ARBA" id="ARBA00004963"/>
    </source>
</evidence>
<dbReference type="PIRSF" id="PIRSF005457">
    <property type="entry name" value="Glx"/>
    <property type="match status" value="1"/>
</dbReference>
<dbReference type="InterPro" id="IPR036866">
    <property type="entry name" value="RibonucZ/Hydroxyglut_hydro"/>
</dbReference>
<reference evidence="11" key="1">
    <citation type="journal article" date="2023" name="bioRxiv">
        <title>Scaffold-level genome assemblies of two parasitoid biocontrol wasps reveal the parthenogenesis mechanism and an associated novel virus.</title>
        <authorList>
            <person name="Inwood S."/>
            <person name="Skelly J."/>
            <person name="Guhlin J."/>
            <person name="Harrop T."/>
            <person name="Goldson S."/>
            <person name="Dearden P."/>
        </authorList>
    </citation>
    <scope>NUCLEOTIDE SEQUENCE</scope>
    <source>
        <strain evidence="11">Lincoln</strain>
        <tissue evidence="11">Whole body</tissue>
    </source>
</reference>
<evidence type="ECO:0000256" key="6">
    <source>
        <dbReference type="ARBA" id="ARBA00022723"/>
    </source>
</evidence>
<evidence type="ECO:0000256" key="1">
    <source>
        <dbReference type="ARBA" id="ARBA00001623"/>
    </source>
</evidence>
<comment type="pathway">
    <text evidence="3">Secondary metabolite metabolism; methylglyoxal degradation; (R)-lactate from methylglyoxal: step 2/2.</text>
</comment>
<name>A0AA39FEY8_MICHY</name>
<feature type="domain" description="Metallo-beta-lactamase" evidence="10">
    <location>
        <begin position="47"/>
        <end position="209"/>
    </location>
</feature>
<evidence type="ECO:0000256" key="9">
    <source>
        <dbReference type="ARBA" id="ARBA00031044"/>
    </source>
</evidence>
<dbReference type="EMBL" id="JAQQBR010001831">
    <property type="protein sequence ID" value="KAK0168231.1"/>
    <property type="molecule type" value="Genomic_DNA"/>
</dbReference>
<evidence type="ECO:0000256" key="7">
    <source>
        <dbReference type="ARBA" id="ARBA00022801"/>
    </source>
</evidence>
<dbReference type="EC" id="3.1.2.6" evidence="5"/>
<comment type="catalytic activity">
    <reaction evidence="1">
        <text>an S-(2-hydroxyacyl)glutathione + H2O = a 2-hydroxy carboxylate + glutathione + H(+)</text>
        <dbReference type="Rhea" id="RHEA:21864"/>
        <dbReference type="ChEBI" id="CHEBI:15377"/>
        <dbReference type="ChEBI" id="CHEBI:15378"/>
        <dbReference type="ChEBI" id="CHEBI:57925"/>
        <dbReference type="ChEBI" id="CHEBI:58896"/>
        <dbReference type="ChEBI" id="CHEBI:71261"/>
        <dbReference type="EC" id="3.1.2.6"/>
    </reaction>
</comment>
<keyword evidence="8" id="KW-0862">Zinc</keyword>
<dbReference type="PANTHER" id="PTHR11935">
    <property type="entry name" value="BETA LACTAMASE DOMAIN"/>
    <property type="match status" value="1"/>
</dbReference>
<dbReference type="SUPFAM" id="SSF56281">
    <property type="entry name" value="Metallo-hydrolase/oxidoreductase"/>
    <property type="match status" value="1"/>
</dbReference>
<evidence type="ECO:0000313" key="12">
    <source>
        <dbReference type="Proteomes" id="UP001168972"/>
    </source>
</evidence>
<proteinExistence type="inferred from homology"/>
<sequence>MTLLLSKMILMKTNFSIVKNLINKMHSNASMISGQNLSVKILPALEDNFMYLIIDEKTKDAAIVDPVNPKIACDAIDESKVNLKKILTTHHHWDHAGGNKSMHEKYKNIEILGGDDRVEAINQIVSHDDTFNIGSLNIKCLATPCHTSGHICYLVTDNSGSDPPAVFTGDTLFIGGCGRFFEGTPDQMFKALNDILGSLPDETRVYCGHEYTCKNLQFGLTVEPNNEEIKNTLKWAREKRNEKSPTVPSTIGKEKKINPFMRVNTQSILTHTSAHDPIKAMGILRKEKDNF</sequence>
<gene>
    <name evidence="11" type="ORF">PV327_002055</name>
</gene>
<dbReference type="GO" id="GO:0046872">
    <property type="term" value="F:metal ion binding"/>
    <property type="evidence" value="ECO:0007669"/>
    <property type="project" value="UniProtKB-KW"/>
</dbReference>
<comment type="cofactor">
    <cofactor evidence="2">
        <name>Zn(2+)</name>
        <dbReference type="ChEBI" id="CHEBI:29105"/>
    </cofactor>
</comment>
<dbReference type="CDD" id="cd07723">
    <property type="entry name" value="hydroxyacylglutathione_hydrolase_MBL-fold"/>
    <property type="match status" value="1"/>
</dbReference>
<keyword evidence="6" id="KW-0479">Metal-binding</keyword>
<organism evidence="11 12">
    <name type="scientific">Microctonus hyperodae</name>
    <name type="common">Parasitoid wasp</name>
    <dbReference type="NCBI Taxonomy" id="165561"/>
    <lineage>
        <taxon>Eukaryota</taxon>
        <taxon>Metazoa</taxon>
        <taxon>Ecdysozoa</taxon>
        <taxon>Arthropoda</taxon>
        <taxon>Hexapoda</taxon>
        <taxon>Insecta</taxon>
        <taxon>Pterygota</taxon>
        <taxon>Neoptera</taxon>
        <taxon>Endopterygota</taxon>
        <taxon>Hymenoptera</taxon>
        <taxon>Apocrita</taxon>
        <taxon>Ichneumonoidea</taxon>
        <taxon>Braconidae</taxon>
        <taxon>Euphorinae</taxon>
        <taxon>Microctonus</taxon>
    </lineage>
</organism>
<dbReference type="Pfam" id="PF16123">
    <property type="entry name" value="HAGH_C"/>
    <property type="match status" value="1"/>
</dbReference>
<dbReference type="Proteomes" id="UP001168972">
    <property type="component" value="Unassembled WGS sequence"/>
</dbReference>
<dbReference type="GO" id="GO:0031123">
    <property type="term" value="P:RNA 3'-end processing"/>
    <property type="evidence" value="ECO:0007669"/>
    <property type="project" value="UniProtKB-ARBA"/>
</dbReference>
<dbReference type="HAMAP" id="MF_01374">
    <property type="entry name" value="Glyoxalase_2"/>
    <property type="match status" value="1"/>
</dbReference>
<comment type="caution">
    <text evidence="11">The sequence shown here is derived from an EMBL/GenBank/DDBJ whole genome shotgun (WGS) entry which is preliminary data.</text>
</comment>
<dbReference type="GO" id="GO:0004416">
    <property type="term" value="F:hydroxyacylglutathione hydrolase activity"/>
    <property type="evidence" value="ECO:0007669"/>
    <property type="project" value="UniProtKB-EC"/>
</dbReference>
<evidence type="ECO:0000256" key="4">
    <source>
        <dbReference type="ARBA" id="ARBA00006759"/>
    </source>
</evidence>
<dbReference type="InterPro" id="IPR017782">
    <property type="entry name" value="Hydroxyacylglutathione_Hdrlase"/>
</dbReference>
<protein>
    <recommendedName>
        <fullName evidence="5">hydroxyacylglutathione hydrolase</fullName>
        <ecNumber evidence="5">3.1.2.6</ecNumber>
    </recommendedName>
    <alternativeName>
        <fullName evidence="9">Glyoxalase II</fullName>
    </alternativeName>
</protein>
<dbReference type="SMART" id="SM00849">
    <property type="entry name" value="Lactamase_B"/>
    <property type="match status" value="1"/>
</dbReference>
<dbReference type="InterPro" id="IPR035680">
    <property type="entry name" value="Clx_II_MBL"/>
</dbReference>
<evidence type="ECO:0000256" key="2">
    <source>
        <dbReference type="ARBA" id="ARBA00001947"/>
    </source>
</evidence>
<dbReference type="FunFam" id="3.60.15.10:FF:000019">
    <property type="entry name" value="Hydroxyacylglutathione hydrolase, mitochondrial"/>
    <property type="match status" value="1"/>
</dbReference>
<comment type="similarity">
    <text evidence="4">Belongs to the metallo-beta-lactamase superfamily. Glyoxalase II family.</text>
</comment>
<evidence type="ECO:0000313" key="11">
    <source>
        <dbReference type="EMBL" id="KAK0168231.1"/>
    </source>
</evidence>
<dbReference type="InterPro" id="IPR032282">
    <property type="entry name" value="HAGH_C"/>
</dbReference>
<evidence type="ECO:0000256" key="5">
    <source>
        <dbReference type="ARBA" id="ARBA00011917"/>
    </source>
</evidence>
<dbReference type="Gene3D" id="3.60.15.10">
    <property type="entry name" value="Ribonuclease Z/Hydroxyacylglutathione hydrolase-like"/>
    <property type="match status" value="1"/>
</dbReference>
<reference evidence="11" key="2">
    <citation type="submission" date="2023-03" db="EMBL/GenBank/DDBJ databases">
        <authorList>
            <person name="Inwood S.N."/>
            <person name="Skelly J.G."/>
            <person name="Guhlin J."/>
            <person name="Harrop T.W.R."/>
            <person name="Goldson S.G."/>
            <person name="Dearden P.K."/>
        </authorList>
    </citation>
    <scope>NUCLEOTIDE SEQUENCE</scope>
    <source>
        <strain evidence="11">Lincoln</strain>
        <tissue evidence="11">Whole body</tissue>
    </source>
</reference>
<accession>A0AA39FEY8</accession>
<dbReference type="AlphaFoldDB" id="A0AA39FEY8"/>
<dbReference type="PANTHER" id="PTHR11935:SF94">
    <property type="entry name" value="TENZING NORGAY, ISOFORM C"/>
    <property type="match status" value="1"/>
</dbReference>
<dbReference type="Pfam" id="PF00753">
    <property type="entry name" value="Lactamase_B"/>
    <property type="match status" value="1"/>
</dbReference>
<evidence type="ECO:0000256" key="8">
    <source>
        <dbReference type="ARBA" id="ARBA00022833"/>
    </source>
</evidence>